<dbReference type="EMBL" id="JACVEL010000003">
    <property type="protein sequence ID" value="MBC9812128.1"/>
    <property type="molecule type" value="Genomic_DNA"/>
</dbReference>
<feature type="domain" description="N-acetyltransferase" evidence="1">
    <location>
        <begin position="9"/>
        <end position="153"/>
    </location>
</feature>
<protein>
    <submittedName>
        <fullName evidence="2">GNAT family N-acetyltransferase</fullName>
    </submittedName>
</protein>
<organism evidence="2 3">
    <name type="scientific">Taishania pollutisoli</name>
    <dbReference type="NCBI Taxonomy" id="2766479"/>
    <lineage>
        <taxon>Bacteria</taxon>
        <taxon>Pseudomonadati</taxon>
        <taxon>Bacteroidota</taxon>
        <taxon>Flavobacteriia</taxon>
        <taxon>Flavobacteriales</taxon>
        <taxon>Crocinitomicaceae</taxon>
        <taxon>Taishania</taxon>
    </lineage>
</organism>
<reference evidence="2" key="1">
    <citation type="submission" date="2020-09" db="EMBL/GenBank/DDBJ databases">
        <title>Taishania pollutisoli gen. nov., sp. nov., Isolated from Tetrabromobisphenol A-Contaminated Soil.</title>
        <authorList>
            <person name="Chen Q."/>
        </authorList>
    </citation>
    <scope>NUCLEOTIDE SEQUENCE</scope>
    <source>
        <strain evidence="2">CZZ-1</strain>
    </source>
</reference>
<evidence type="ECO:0000313" key="2">
    <source>
        <dbReference type="EMBL" id="MBC9812128.1"/>
    </source>
</evidence>
<dbReference type="CDD" id="cd04301">
    <property type="entry name" value="NAT_SF"/>
    <property type="match status" value="1"/>
</dbReference>
<dbReference type="Gene3D" id="3.40.630.30">
    <property type="match status" value="1"/>
</dbReference>
<dbReference type="PROSITE" id="PS51186">
    <property type="entry name" value="GNAT"/>
    <property type="match status" value="1"/>
</dbReference>
<evidence type="ECO:0000313" key="3">
    <source>
        <dbReference type="Proteomes" id="UP000652681"/>
    </source>
</evidence>
<sequence length="156" mass="17950">MHPLNWTIRHFSSLTVNELYELLQLRSDVFVIEQQCIYRDPDDKDQHCYHLMGRIPETGELAAYARIVPPGISYEEPSIGRVLTALKHRRSQFGKALMQRSIEAVQTYYPDQPIRIGAQTYLLAFYNSCGFVETGEPYDEDGIEHIEMVRGNTGPD</sequence>
<dbReference type="Pfam" id="PF13673">
    <property type="entry name" value="Acetyltransf_10"/>
    <property type="match status" value="1"/>
</dbReference>
<gene>
    <name evidence="2" type="ORF">H9Y05_06500</name>
</gene>
<name>A0A8J6TZH4_9FLAO</name>
<dbReference type="RefSeq" id="WP_216713818.1">
    <property type="nucleotide sequence ID" value="NZ_JACVEL010000003.1"/>
</dbReference>
<comment type="caution">
    <text evidence="2">The sequence shown here is derived from an EMBL/GenBank/DDBJ whole genome shotgun (WGS) entry which is preliminary data.</text>
</comment>
<dbReference type="SUPFAM" id="SSF55729">
    <property type="entry name" value="Acyl-CoA N-acyltransferases (Nat)"/>
    <property type="match status" value="1"/>
</dbReference>
<evidence type="ECO:0000259" key="1">
    <source>
        <dbReference type="PROSITE" id="PS51186"/>
    </source>
</evidence>
<keyword evidence="3" id="KW-1185">Reference proteome</keyword>
<dbReference type="AlphaFoldDB" id="A0A8J6TZH4"/>
<dbReference type="InterPro" id="IPR000182">
    <property type="entry name" value="GNAT_dom"/>
</dbReference>
<dbReference type="GO" id="GO:0016747">
    <property type="term" value="F:acyltransferase activity, transferring groups other than amino-acyl groups"/>
    <property type="evidence" value="ECO:0007669"/>
    <property type="project" value="InterPro"/>
</dbReference>
<accession>A0A8J6TZH4</accession>
<dbReference type="Proteomes" id="UP000652681">
    <property type="component" value="Unassembled WGS sequence"/>
</dbReference>
<dbReference type="InterPro" id="IPR016181">
    <property type="entry name" value="Acyl_CoA_acyltransferase"/>
</dbReference>
<proteinExistence type="predicted"/>